<keyword evidence="4" id="KW-1185">Reference proteome</keyword>
<dbReference type="EMBL" id="KZ819605">
    <property type="protein sequence ID" value="PWN32480.1"/>
    <property type="molecule type" value="Genomic_DNA"/>
</dbReference>
<evidence type="ECO:0000313" key="3">
    <source>
        <dbReference type="EMBL" id="PWN32480.1"/>
    </source>
</evidence>
<dbReference type="RefSeq" id="XP_025352782.1">
    <property type="nucleotide sequence ID" value="XM_025502811.1"/>
</dbReference>
<accession>A0A316V4N1</accession>
<feature type="region of interest" description="Disordered" evidence="1">
    <location>
        <begin position="292"/>
        <end position="319"/>
    </location>
</feature>
<dbReference type="InParanoid" id="A0A316V4N1"/>
<keyword evidence="2" id="KW-0812">Transmembrane</keyword>
<reference evidence="3 4" key="1">
    <citation type="journal article" date="2018" name="Mol. Biol. Evol.">
        <title>Broad Genomic Sampling Reveals a Smut Pathogenic Ancestry of the Fungal Clade Ustilaginomycotina.</title>
        <authorList>
            <person name="Kijpornyongpan T."/>
            <person name="Mondo S.J."/>
            <person name="Barry K."/>
            <person name="Sandor L."/>
            <person name="Lee J."/>
            <person name="Lipzen A."/>
            <person name="Pangilinan J."/>
            <person name="LaButti K."/>
            <person name="Hainaut M."/>
            <person name="Henrissat B."/>
            <person name="Grigoriev I.V."/>
            <person name="Spatafora J.W."/>
            <person name="Aime M.C."/>
        </authorList>
    </citation>
    <scope>NUCLEOTIDE SEQUENCE [LARGE SCALE GENOMIC DNA]</scope>
    <source>
        <strain evidence="3 4">MCA 3882</strain>
    </source>
</reference>
<proteinExistence type="predicted"/>
<dbReference type="GeneID" id="37024592"/>
<feature type="transmembrane region" description="Helical" evidence="2">
    <location>
        <begin position="71"/>
        <end position="94"/>
    </location>
</feature>
<gene>
    <name evidence="3" type="ORF">FA14DRAFT_74608</name>
</gene>
<keyword evidence="2" id="KW-0472">Membrane</keyword>
<dbReference type="Proteomes" id="UP000245771">
    <property type="component" value="Unassembled WGS sequence"/>
</dbReference>
<evidence type="ECO:0000313" key="4">
    <source>
        <dbReference type="Proteomes" id="UP000245771"/>
    </source>
</evidence>
<evidence type="ECO:0000256" key="1">
    <source>
        <dbReference type="SAM" id="MobiDB-lite"/>
    </source>
</evidence>
<evidence type="ECO:0000256" key="2">
    <source>
        <dbReference type="SAM" id="Phobius"/>
    </source>
</evidence>
<dbReference type="OrthoDB" id="2520628at2759"/>
<organism evidence="3 4">
    <name type="scientific">Meira miltonrushii</name>
    <dbReference type="NCBI Taxonomy" id="1280837"/>
    <lineage>
        <taxon>Eukaryota</taxon>
        <taxon>Fungi</taxon>
        <taxon>Dikarya</taxon>
        <taxon>Basidiomycota</taxon>
        <taxon>Ustilaginomycotina</taxon>
        <taxon>Exobasidiomycetes</taxon>
        <taxon>Exobasidiales</taxon>
        <taxon>Brachybasidiaceae</taxon>
        <taxon>Meira</taxon>
    </lineage>
</organism>
<sequence length="319" mass="33871">MAASLLSATAKLNDLLLSRQVHSTIFPYAWLPTLHALRIAFIHTNLKAKVQQAQKANQKSGSSPPPAPTTFAYDLAGFLIMAWGGGFLVNFILGQTPMQLLSIHPFLNYAGVYVVISTLSQFVNLPAMKMLDTAFIFLDGSLRSHAVIMSVLTTKASINPAVQNSLFIQILCGTIGATGGGQLAGMLSVISPQGWSFSTPPFLRATTLVEVIDIIAASVCATVFGITTLSHPAYSPVLARVYNDNGKALFTPTGARAACTIIFALAFAYRATVLHWLPAPSAARPIAKAKIASSEGVSKSAIDSPKRSSSPAKRLRNKA</sequence>
<name>A0A316V4N1_9BASI</name>
<feature type="transmembrane region" description="Helical" evidence="2">
    <location>
        <begin position="106"/>
        <end position="123"/>
    </location>
</feature>
<dbReference type="AlphaFoldDB" id="A0A316V4N1"/>
<keyword evidence="2" id="KW-1133">Transmembrane helix</keyword>
<protein>
    <submittedName>
        <fullName evidence="3">Uncharacterized protein</fullName>
    </submittedName>
</protein>